<name>A0A4Y2KLE5_ARAVE</name>
<proteinExistence type="inferred from homology"/>
<comment type="caution">
    <text evidence="9">The sequence shown here is derived from an EMBL/GenBank/DDBJ whole genome shotgun (WGS) entry which is preliminary data.</text>
</comment>
<evidence type="ECO:0000313" key="10">
    <source>
        <dbReference type="Proteomes" id="UP000499080"/>
    </source>
</evidence>
<keyword evidence="7" id="KW-0378">Hydrolase</keyword>
<evidence type="ECO:0000256" key="4">
    <source>
        <dbReference type="ARBA" id="ARBA00022722"/>
    </source>
</evidence>
<dbReference type="Pfam" id="PF00075">
    <property type="entry name" value="RNase_H"/>
    <property type="match status" value="1"/>
</dbReference>
<dbReference type="GO" id="GO:0046872">
    <property type="term" value="F:metal ion binding"/>
    <property type="evidence" value="ECO:0007669"/>
    <property type="project" value="UniProtKB-KW"/>
</dbReference>
<dbReference type="OrthoDB" id="6515318at2759"/>
<evidence type="ECO:0000256" key="7">
    <source>
        <dbReference type="ARBA" id="ARBA00022801"/>
    </source>
</evidence>
<dbReference type="GO" id="GO:0003676">
    <property type="term" value="F:nucleic acid binding"/>
    <property type="evidence" value="ECO:0007669"/>
    <property type="project" value="InterPro"/>
</dbReference>
<organism evidence="9 10">
    <name type="scientific">Araneus ventricosus</name>
    <name type="common">Orbweaver spider</name>
    <name type="synonym">Epeira ventricosa</name>
    <dbReference type="NCBI Taxonomy" id="182803"/>
    <lineage>
        <taxon>Eukaryota</taxon>
        <taxon>Metazoa</taxon>
        <taxon>Ecdysozoa</taxon>
        <taxon>Arthropoda</taxon>
        <taxon>Chelicerata</taxon>
        <taxon>Arachnida</taxon>
        <taxon>Araneae</taxon>
        <taxon>Araneomorphae</taxon>
        <taxon>Entelegynae</taxon>
        <taxon>Araneoidea</taxon>
        <taxon>Araneidae</taxon>
        <taxon>Araneus</taxon>
    </lineage>
</organism>
<dbReference type="CDD" id="cd09276">
    <property type="entry name" value="Rnase_HI_RT_non_LTR"/>
    <property type="match status" value="1"/>
</dbReference>
<feature type="domain" description="RNase H type-1" evidence="8">
    <location>
        <begin position="1"/>
        <end position="41"/>
    </location>
</feature>
<protein>
    <recommendedName>
        <fullName evidence="3">ribonuclease H</fullName>
        <ecNumber evidence="3">3.1.26.4</ecNumber>
    </recommendedName>
</protein>
<evidence type="ECO:0000256" key="2">
    <source>
        <dbReference type="ARBA" id="ARBA00005300"/>
    </source>
</evidence>
<dbReference type="InterPro" id="IPR012337">
    <property type="entry name" value="RNaseH-like_sf"/>
</dbReference>
<evidence type="ECO:0000259" key="8">
    <source>
        <dbReference type="PROSITE" id="PS50879"/>
    </source>
</evidence>
<dbReference type="InterPro" id="IPR002156">
    <property type="entry name" value="RNaseH_domain"/>
</dbReference>
<evidence type="ECO:0000256" key="5">
    <source>
        <dbReference type="ARBA" id="ARBA00022723"/>
    </source>
</evidence>
<dbReference type="EC" id="3.1.26.4" evidence="3"/>
<dbReference type="PROSITE" id="PS50879">
    <property type="entry name" value="RNASE_H_1"/>
    <property type="match status" value="2"/>
</dbReference>
<dbReference type="GO" id="GO:0004523">
    <property type="term" value="F:RNA-DNA hybrid ribonuclease activity"/>
    <property type="evidence" value="ECO:0007669"/>
    <property type="project" value="UniProtKB-EC"/>
</dbReference>
<dbReference type="Gene3D" id="3.30.420.10">
    <property type="entry name" value="Ribonuclease H-like superfamily/Ribonuclease H"/>
    <property type="match status" value="2"/>
</dbReference>
<dbReference type="EMBL" id="BGPR01004712">
    <property type="protein sequence ID" value="GBN02556.1"/>
    <property type="molecule type" value="Genomic_DNA"/>
</dbReference>
<dbReference type="InterPro" id="IPR050092">
    <property type="entry name" value="RNase_H"/>
</dbReference>
<keyword evidence="6" id="KW-0255">Endonuclease</keyword>
<evidence type="ECO:0000256" key="3">
    <source>
        <dbReference type="ARBA" id="ARBA00012180"/>
    </source>
</evidence>
<evidence type="ECO:0000256" key="6">
    <source>
        <dbReference type="ARBA" id="ARBA00022759"/>
    </source>
</evidence>
<sequence>MARQIFKHLIDNPNIKVSWIKAHVNYPGNEKADELAKEATTTGQPYTVLLPTTHIKSALKARLLTDWQELWTKGDTGCPIHKVLPKVSLHAQNWSRELTIFLMEHGPFPTYLHRFRLSQTDCCNCGEPTTYEPILKGHQIHPADFNLDLQISTKVKQQYPIKNATYTDGSRTEGTGSAFCHFDQTATIIKEWQAQLHTDNNIFQAELLAINQAILFHQNKSNPSFIWTDSLSSLQAIQNPTSPHPLVQEIQNQLHSNKSIHIGWVRAHVGHLGNESADALAKDAIIHGTSFSLLKPLSHLKKLLNQELLTNWKKDWDKLNLGKPIHEIIPTPSFKNHNWDRREVMFFTEHGPFTSYLKRFNLRSSDDCSCGDIGTPLHYATSCPHTKNWHFSKPSSNNLLHWKKSILNNNQSRKRLQILMTFLMENDTLINGPSTN</sequence>
<evidence type="ECO:0000313" key="9">
    <source>
        <dbReference type="EMBL" id="GBN02556.1"/>
    </source>
</evidence>
<evidence type="ECO:0000256" key="1">
    <source>
        <dbReference type="ARBA" id="ARBA00000077"/>
    </source>
</evidence>
<dbReference type="InterPro" id="IPR036397">
    <property type="entry name" value="RNaseH_sf"/>
</dbReference>
<dbReference type="SUPFAM" id="SSF53098">
    <property type="entry name" value="Ribonuclease H-like"/>
    <property type="match status" value="2"/>
</dbReference>
<gene>
    <name evidence="9" type="ORF">AVEN_89522_1</name>
</gene>
<accession>A0A4Y2KLE5</accession>
<keyword evidence="10" id="KW-1185">Reference proteome</keyword>
<reference evidence="9 10" key="1">
    <citation type="journal article" date="2019" name="Sci. Rep.">
        <title>Orb-weaving spider Araneus ventricosus genome elucidates the spidroin gene catalogue.</title>
        <authorList>
            <person name="Kono N."/>
            <person name="Nakamura H."/>
            <person name="Ohtoshi R."/>
            <person name="Moran D.A.P."/>
            <person name="Shinohara A."/>
            <person name="Yoshida Y."/>
            <person name="Fujiwara M."/>
            <person name="Mori M."/>
            <person name="Tomita M."/>
            <person name="Arakawa K."/>
        </authorList>
    </citation>
    <scope>NUCLEOTIDE SEQUENCE [LARGE SCALE GENOMIC DNA]</scope>
</reference>
<dbReference type="PANTHER" id="PTHR10642">
    <property type="entry name" value="RIBONUCLEASE H1"/>
    <property type="match status" value="1"/>
</dbReference>
<dbReference type="AlphaFoldDB" id="A0A4Y2KLE5"/>
<dbReference type="GO" id="GO:0043137">
    <property type="term" value="P:DNA replication, removal of RNA primer"/>
    <property type="evidence" value="ECO:0007669"/>
    <property type="project" value="TreeGrafter"/>
</dbReference>
<keyword evidence="5" id="KW-0479">Metal-binding</keyword>
<comment type="similarity">
    <text evidence="2">Belongs to the RNase H family.</text>
</comment>
<comment type="catalytic activity">
    <reaction evidence="1">
        <text>Endonucleolytic cleavage to 5'-phosphomonoester.</text>
        <dbReference type="EC" id="3.1.26.4"/>
    </reaction>
</comment>
<feature type="domain" description="RNase H type-1" evidence="8">
    <location>
        <begin position="159"/>
        <end position="286"/>
    </location>
</feature>
<dbReference type="PANTHER" id="PTHR10642:SF26">
    <property type="entry name" value="RIBONUCLEASE H1"/>
    <property type="match status" value="1"/>
</dbReference>
<dbReference type="Proteomes" id="UP000499080">
    <property type="component" value="Unassembled WGS sequence"/>
</dbReference>
<keyword evidence="4" id="KW-0540">Nuclease</keyword>